<evidence type="ECO:0000256" key="1">
    <source>
        <dbReference type="ARBA" id="ARBA00022741"/>
    </source>
</evidence>
<dbReference type="PROSITE" id="PS00108">
    <property type="entry name" value="PROTEIN_KINASE_ST"/>
    <property type="match status" value="1"/>
</dbReference>
<keyword evidence="5" id="KW-1185">Reference proteome</keyword>
<reference evidence="4 6" key="1">
    <citation type="journal article" date="2020" name="Stud. Mycol.">
        <title>101 Dothideomycetes genomes: a test case for predicting lifestyles and emergence of pathogens.</title>
        <authorList>
            <person name="Haridas S."/>
            <person name="Albert R."/>
            <person name="Binder M."/>
            <person name="Bloem J."/>
            <person name="Labutti K."/>
            <person name="Salamov A."/>
            <person name="Andreopoulos B."/>
            <person name="Baker S."/>
            <person name="Barry K."/>
            <person name="Bills G."/>
            <person name="Bluhm B."/>
            <person name="Cannon C."/>
            <person name="Castanera R."/>
            <person name="Culley D."/>
            <person name="Daum C."/>
            <person name="Ezra D."/>
            <person name="Gonzalez J."/>
            <person name="Henrissat B."/>
            <person name="Kuo A."/>
            <person name="Liang C."/>
            <person name="Lipzen A."/>
            <person name="Lutzoni F."/>
            <person name="Magnuson J."/>
            <person name="Mondo S."/>
            <person name="Nolan M."/>
            <person name="Ohm R."/>
            <person name="Pangilinan J."/>
            <person name="Park H.-J."/>
            <person name="Ramirez L."/>
            <person name="Alfaro M."/>
            <person name="Sun H."/>
            <person name="Tritt A."/>
            <person name="Yoshinaga Y."/>
            <person name="Zwiers L.-H."/>
            <person name="Turgeon B."/>
            <person name="Goodwin S."/>
            <person name="Spatafora J."/>
            <person name="Crous P."/>
            <person name="Grigoriev I."/>
        </authorList>
    </citation>
    <scope>NUCLEOTIDE SEQUENCE</scope>
    <source>
        <strain evidence="4 6">CBS 304.34</strain>
    </source>
</reference>
<dbReference type="PANTHER" id="PTHR24346">
    <property type="entry name" value="MAP/MICROTUBULE AFFINITY-REGULATING KINASE"/>
    <property type="match status" value="1"/>
</dbReference>
<evidence type="ECO:0000313" key="6">
    <source>
        <dbReference type="RefSeq" id="XP_033584536.1"/>
    </source>
</evidence>
<dbReference type="GO" id="GO:0005737">
    <property type="term" value="C:cytoplasm"/>
    <property type="evidence" value="ECO:0007669"/>
    <property type="project" value="TreeGrafter"/>
</dbReference>
<protein>
    <submittedName>
        <fullName evidence="4 6">Kinase-like protein</fullName>
    </submittedName>
</protein>
<evidence type="ECO:0000259" key="3">
    <source>
        <dbReference type="PROSITE" id="PS50011"/>
    </source>
</evidence>
<keyword evidence="1" id="KW-0547">Nucleotide-binding</keyword>
<dbReference type="Gene3D" id="1.10.510.10">
    <property type="entry name" value="Transferase(Phosphotransferase) domain 1"/>
    <property type="match status" value="1"/>
</dbReference>
<dbReference type="SMART" id="SM00220">
    <property type="entry name" value="S_TKc"/>
    <property type="match status" value="1"/>
</dbReference>
<organism evidence="4">
    <name type="scientific">Mytilinidion resinicola</name>
    <dbReference type="NCBI Taxonomy" id="574789"/>
    <lineage>
        <taxon>Eukaryota</taxon>
        <taxon>Fungi</taxon>
        <taxon>Dikarya</taxon>
        <taxon>Ascomycota</taxon>
        <taxon>Pezizomycotina</taxon>
        <taxon>Dothideomycetes</taxon>
        <taxon>Pleosporomycetidae</taxon>
        <taxon>Mytilinidiales</taxon>
        <taxon>Mytilinidiaceae</taxon>
        <taxon>Mytilinidion</taxon>
    </lineage>
</organism>
<dbReference type="InterPro" id="IPR008271">
    <property type="entry name" value="Ser/Thr_kinase_AS"/>
</dbReference>
<keyword evidence="4" id="KW-0418">Kinase</keyword>
<sequence>MQVFEFREAPEPMIVMEYYPDGNMVDALVVDDERRISAAGQILDGLSHLHAKGLAHRDLKPENFLVKLRPFQVVITDFGLSKVVPDTTLLKTFCGTLKYAAPEVFPGLSDGHGPEVDVWSLGVIIFE</sequence>
<evidence type="ECO:0000313" key="4">
    <source>
        <dbReference type="EMBL" id="KAF2817572.1"/>
    </source>
</evidence>
<dbReference type="GO" id="GO:0035556">
    <property type="term" value="P:intracellular signal transduction"/>
    <property type="evidence" value="ECO:0007669"/>
    <property type="project" value="TreeGrafter"/>
</dbReference>
<feature type="domain" description="Protein kinase" evidence="3">
    <location>
        <begin position="1"/>
        <end position="127"/>
    </location>
</feature>
<evidence type="ECO:0000256" key="2">
    <source>
        <dbReference type="ARBA" id="ARBA00022840"/>
    </source>
</evidence>
<dbReference type="OrthoDB" id="10252171at2759"/>
<dbReference type="GO" id="GO:0005524">
    <property type="term" value="F:ATP binding"/>
    <property type="evidence" value="ECO:0007669"/>
    <property type="project" value="UniProtKB-KW"/>
</dbReference>
<dbReference type="SUPFAM" id="SSF56112">
    <property type="entry name" value="Protein kinase-like (PK-like)"/>
    <property type="match status" value="1"/>
</dbReference>
<proteinExistence type="predicted"/>
<dbReference type="GeneID" id="54455849"/>
<dbReference type="InterPro" id="IPR000719">
    <property type="entry name" value="Prot_kinase_dom"/>
</dbReference>
<keyword evidence="2" id="KW-0067">ATP-binding</keyword>
<gene>
    <name evidence="4 6" type="ORF">BDZ99DRAFT_375073</name>
</gene>
<dbReference type="Pfam" id="PF00069">
    <property type="entry name" value="Pkinase"/>
    <property type="match status" value="1"/>
</dbReference>
<dbReference type="EMBL" id="MU003692">
    <property type="protein sequence ID" value="KAF2817572.1"/>
    <property type="molecule type" value="Genomic_DNA"/>
</dbReference>
<dbReference type="GO" id="GO:0004674">
    <property type="term" value="F:protein serine/threonine kinase activity"/>
    <property type="evidence" value="ECO:0007669"/>
    <property type="project" value="TreeGrafter"/>
</dbReference>
<dbReference type="AlphaFoldDB" id="A0A6A6Z8X4"/>
<reference evidence="6" key="2">
    <citation type="submission" date="2020-04" db="EMBL/GenBank/DDBJ databases">
        <authorList>
            <consortium name="NCBI Genome Project"/>
        </authorList>
    </citation>
    <scope>NUCLEOTIDE SEQUENCE</scope>
    <source>
        <strain evidence="6">CBS 304.34</strain>
    </source>
</reference>
<dbReference type="Proteomes" id="UP000504636">
    <property type="component" value="Unplaced"/>
</dbReference>
<dbReference type="PANTHER" id="PTHR24346:SF75">
    <property type="entry name" value="AURORA KINASE"/>
    <property type="match status" value="1"/>
</dbReference>
<feature type="non-terminal residue" evidence="4">
    <location>
        <position position="127"/>
    </location>
</feature>
<dbReference type="PROSITE" id="PS50011">
    <property type="entry name" value="PROTEIN_KINASE_DOM"/>
    <property type="match status" value="1"/>
</dbReference>
<keyword evidence="4" id="KW-0808">Transferase</keyword>
<dbReference type="InterPro" id="IPR011009">
    <property type="entry name" value="Kinase-like_dom_sf"/>
</dbReference>
<dbReference type="RefSeq" id="XP_033584536.1">
    <property type="nucleotide sequence ID" value="XM_033714956.1"/>
</dbReference>
<accession>A0A6A6Z8X4</accession>
<evidence type="ECO:0000313" key="5">
    <source>
        <dbReference type="Proteomes" id="UP000504636"/>
    </source>
</evidence>
<reference evidence="6" key="3">
    <citation type="submission" date="2025-04" db="UniProtKB">
        <authorList>
            <consortium name="RefSeq"/>
        </authorList>
    </citation>
    <scope>IDENTIFICATION</scope>
    <source>
        <strain evidence="6">CBS 304.34</strain>
    </source>
</reference>
<name>A0A6A6Z8X4_9PEZI</name>